<evidence type="ECO:0000313" key="5">
    <source>
        <dbReference type="Proteomes" id="UP000295292"/>
    </source>
</evidence>
<evidence type="ECO:0000256" key="1">
    <source>
        <dbReference type="SAM" id="Coils"/>
    </source>
</evidence>
<keyword evidence="3" id="KW-0732">Signal</keyword>
<gene>
    <name evidence="4" type="ORF">CLV99_3203</name>
</gene>
<evidence type="ECO:0000256" key="2">
    <source>
        <dbReference type="SAM" id="MobiDB-lite"/>
    </source>
</evidence>
<dbReference type="AlphaFoldDB" id="A0A4R6WG43"/>
<sequence length="619" mass="69424">MKAFSKTMRYILASICLFVSHVVIAQKTTTTFAVRQQDPRLHVGMEYELGDNNTLGVFTQDYRITVQNKTNDKLHVYIEYYAETVCGKRRTSDFAPLGDGYIMQPGESVNPTWNSAFGYQRFTQDECPKNTWKQVGVDKNGDKTYSIISSLGYRIVKIINLSEQERKEAEAKKQEAVKKKKEAEEKKQSGSDTNRKKEGGGNQQVEKGNATNDDFWGDGSSSKKSSHSTSNSVNSNKDLYPRDENFVADSKFKSKLNGVKEGEYFTDGAGGYYKKELGGARKVDKIVYEREAANKIYEKMERQEAERQQRDAEFQQNWDNVSTSFYVMSAAKEGMRDASDLGSGFQNIEELNAAFNQKMRQVSAMGSQVQAAATQGAQAYANLIGTGSSGYDYSGAVGALGGIAASISANRAQNRAREELKEQRAAEEARIKKMQLDALVAVRTEIGKVFIEGGMPLSAHKITAPVLYVFAYNSNKADWNKNQNVAMSISNVIPVYRYSDGTYPYTSNVKRTFENEGLSNPILMGYFTNKSEAENYRNSLLEVAPNAKFTVKNVEVKVKEQKSNTTNNTSETDFWGTKTETKKQNNTQNAETDFWGTPTKDKKAEPKKETKKEVDFWSR</sequence>
<organism evidence="4 5">
    <name type="scientific">Sphingobacterium yanglingense</name>
    <dbReference type="NCBI Taxonomy" id="1437280"/>
    <lineage>
        <taxon>Bacteria</taxon>
        <taxon>Pseudomonadati</taxon>
        <taxon>Bacteroidota</taxon>
        <taxon>Sphingobacteriia</taxon>
        <taxon>Sphingobacteriales</taxon>
        <taxon>Sphingobacteriaceae</taxon>
        <taxon>Sphingobacterium</taxon>
    </lineage>
</organism>
<keyword evidence="1" id="KW-0175">Coiled coil</keyword>
<comment type="caution">
    <text evidence="4">The sequence shown here is derived from an EMBL/GenBank/DDBJ whole genome shotgun (WGS) entry which is preliminary data.</text>
</comment>
<feature type="region of interest" description="Disordered" evidence="2">
    <location>
        <begin position="172"/>
        <end position="240"/>
    </location>
</feature>
<reference evidence="4 5" key="1">
    <citation type="submission" date="2019-03" db="EMBL/GenBank/DDBJ databases">
        <title>Genomic Encyclopedia of Archaeal and Bacterial Type Strains, Phase II (KMG-II): from individual species to whole genera.</title>
        <authorList>
            <person name="Goeker M."/>
        </authorList>
    </citation>
    <scope>NUCLEOTIDE SEQUENCE [LARGE SCALE GENOMIC DNA]</scope>
    <source>
        <strain evidence="4 5">DSM 28353</strain>
    </source>
</reference>
<keyword evidence="5" id="KW-1185">Reference proteome</keyword>
<feature type="region of interest" description="Disordered" evidence="2">
    <location>
        <begin position="561"/>
        <end position="619"/>
    </location>
</feature>
<feature type="compositionally biased region" description="Low complexity" evidence="2">
    <location>
        <begin position="220"/>
        <end position="237"/>
    </location>
</feature>
<accession>A0A4R6WG43</accession>
<name>A0A4R6WG43_9SPHI</name>
<dbReference type="EMBL" id="SNYV01000015">
    <property type="protein sequence ID" value="TDQ76610.1"/>
    <property type="molecule type" value="Genomic_DNA"/>
</dbReference>
<feature type="chain" id="PRO_5020877496" evidence="3">
    <location>
        <begin position="26"/>
        <end position="619"/>
    </location>
</feature>
<dbReference type="RefSeq" id="WP_133585415.1">
    <property type="nucleotide sequence ID" value="NZ_SNYV01000015.1"/>
</dbReference>
<feature type="compositionally biased region" description="Polar residues" evidence="2">
    <location>
        <begin position="203"/>
        <end position="212"/>
    </location>
</feature>
<evidence type="ECO:0000256" key="3">
    <source>
        <dbReference type="SAM" id="SignalP"/>
    </source>
</evidence>
<proteinExistence type="predicted"/>
<feature type="compositionally biased region" description="Basic and acidic residues" evidence="2">
    <location>
        <begin position="172"/>
        <end position="199"/>
    </location>
</feature>
<feature type="compositionally biased region" description="Polar residues" evidence="2">
    <location>
        <begin position="563"/>
        <end position="572"/>
    </location>
</feature>
<dbReference type="OrthoDB" id="1454607at2"/>
<feature type="compositionally biased region" description="Basic and acidic residues" evidence="2">
    <location>
        <begin position="599"/>
        <end position="619"/>
    </location>
</feature>
<feature type="coiled-coil region" evidence="1">
    <location>
        <begin position="409"/>
        <end position="437"/>
    </location>
</feature>
<protein>
    <submittedName>
        <fullName evidence="4">Uncharacterized protein</fullName>
    </submittedName>
</protein>
<feature type="signal peptide" evidence="3">
    <location>
        <begin position="1"/>
        <end position="25"/>
    </location>
</feature>
<dbReference type="Proteomes" id="UP000295292">
    <property type="component" value="Unassembled WGS sequence"/>
</dbReference>
<evidence type="ECO:0000313" key="4">
    <source>
        <dbReference type="EMBL" id="TDQ76610.1"/>
    </source>
</evidence>